<keyword evidence="6" id="KW-1185">Reference proteome</keyword>
<evidence type="ECO:0000313" key="6">
    <source>
        <dbReference type="Proteomes" id="UP000285301"/>
    </source>
</evidence>
<dbReference type="GO" id="GO:0016853">
    <property type="term" value="F:isomerase activity"/>
    <property type="evidence" value="ECO:0007669"/>
    <property type="project" value="UniProtKB-KW"/>
</dbReference>
<dbReference type="Pfam" id="PF02567">
    <property type="entry name" value="PhzC-PhzF"/>
    <property type="match status" value="1"/>
</dbReference>
<reference evidence="5 6" key="1">
    <citation type="journal article" date="2018" name="Gigascience">
        <title>Genomes of trombidid mites reveal novel predicted allergens and laterally-transferred genes associated with secondary metabolism.</title>
        <authorList>
            <person name="Dong X."/>
            <person name="Chaisiri K."/>
            <person name="Xia D."/>
            <person name="Armstrong S.D."/>
            <person name="Fang Y."/>
            <person name="Donnelly M.J."/>
            <person name="Kadowaki T."/>
            <person name="McGarry J.W."/>
            <person name="Darby A.C."/>
            <person name="Makepeace B.L."/>
        </authorList>
    </citation>
    <scope>NUCLEOTIDE SEQUENCE [LARGE SCALE GENOMIC DNA]</scope>
    <source>
        <strain evidence="5">UoL-WK</strain>
    </source>
</reference>
<dbReference type="PIRSF" id="PIRSF016184">
    <property type="entry name" value="PhzC_PhzF"/>
    <property type="match status" value="1"/>
</dbReference>
<evidence type="ECO:0000313" key="5">
    <source>
        <dbReference type="EMBL" id="RWS17316.1"/>
    </source>
</evidence>
<feature type="active site" evidence="3">
    <location>
        <position position="51"/>
    </location>
</feature>
<keyword evidence="2 5" id="KW-0413">Isomerase</keyword>
<protein>
    <submittedName>
        <fullName evidence="5">Isomerase-like protein</fullName>
    </submittedName>
</protein>
<dbReference type="PANTHER" id="PTHR13774">
    <property type="entry name" value="PHENAZINE BIOSYNTHESIS PROTEIN"/>
    <property type="match status" value="1"/>
</dbReference>
<accession>A0A3S3QBP7</accession>
<evidence type="ECO:0000313" key="4">
    <source>
        <dbReference type="EMBL" id="RWS17289.1"/>
    </source>
</evidence>
<comment type="caution">
    <text evidence="5">The sequence shown here is derived from an EMBL/GenBank/DDBJ whole genome shotgun (WGS) entry which is preliminary data.</text>
</comment>
<dbReference type="InterPro" id="IPR003719">
    <property type="entry name" value="Phenazine_PhzF-like"/>
</dbReference>
<name>A0A3S3QBP7_9ACAR</name>
<dbReference type="EMBL" id="NCKU01000096">
    <property type="protein sequence ID" value="RWS17316.1"/>
    <property type="molecule type" value="Genomic_DNA"/>
</dbReference>
<organism evidence="5 6">
    <name type="scientific">Dinothrombium tinctorium</name>
    <dbReference type="NCBI Taxonomy" id="1965070"/>
    <lineage>
        <taxon>Eukaryota</taxon>
        <taxon>Metazoa</taxon>
        <taxon>Ecdysozoa</taxon>
        <taxon>Arthropoda</taxon>
        <taxon>Chelicerata</taxon>
        <taxon>Arachnida</taxon>
        <taxon>Acari</taxon>
        <taxon>Acariformes</taxon>
        <taxon>Trombidiformes</taxon>
        <taxon>Prostigmata</taxon>
        <taxon>Anystina</taxon>
        <taxon>Parasitengona</taxon>
        <taxon>Trombidioidea</taxon>
        <taxon>Trombidiidae</taxon>
        <taxon>Dinothrombium</taxon>
    </lineage>
</organism>
<dbReference type="Gene3D" id="3.10.310.10">
    <property type="entry name" value="Diaminopimelate Epimerase, Chain A, domain 1"/>
    <property type="match status" value="2"/>
</dbReference>
<dbReference type="EMBL" id="NCKU01000097">
    <property type="protein sequence ID" value="RWS17289.1"/>
    <property type="molecule type" value="Genomic_DNA"/>
</dbReference>
<evidence type="ECO:0000256" key="2">
    <source>
        <dbReference type="ARBA" id="ARBA00023235"/>
    </source>
</evidence>
<dbReference type="OrthoDB" id="75169at2759"/>
<dbReference type="GO" id="GO:0005737">
    <property type="term" value="C:cytoplasm"/>
    <property type="evidence" value="ECO:0007669"/>
    <property type="project" value="TreeGrafter"/>
</dbReference>
<proteinExistence type="inferred from homology"/>
<sequence>MEKILSLYIVDAFVSKHNFSGNPAAVCILNSDDEIEDNLKQKIAAEVNLSETAFVSHRNDNQYTLRWFTPTVEVGLCGHATLATAFVLFNNLKNAQQLTFHLKSSKILNAEIDREKRLISVKFPALFPKNIAIESVSGLPEIVENVLIGSEASVKSLLYSEEVQYLIIHLNENIEYLQNLKPNFDKLQTIETNGIIKAVGVTVDSGEKEIDYFARFFAPWLGVNEDPVTGSLHTILGPYWCELKQKKIVVAKQESKRTGILLCELIDNVVSLRGKCDEFLSGELKIQVNK</sequence>
<reference evidence="5" key="2">
    <citation type="submission" date="2018-11" db="EMBL/GenBank/DDBJ databases">
        <title>Trombidioid mite genomics.</title>
        <authorList>
            <person name="Dong X."/>
        </authorList>
    </citation>
    <scope>NUCLEOTIDE SEQUENCE</scope>
    <source>
        <strain evidence="5">UoL-WK</strain>
    </source>
</reference>
<evidence type="ECO:0000256" key="1">
    <source>
        <dbReference type="ARBA" id="ARBA00008270"/>
    </source>
</evidence>
<dbReference type="AlphaFoldDB" id="A0A3S3QBP7"/>
<dbReference type="Proteomes" id="UP000285301">
    <property type="component" value="Unassembled WGS sequence"/>
</dbReference>
<dbReference type="PANTHER" id="PTHR13774:SF17">
    <property type="entry name" value="PHENAZINE BIOSYNTHESIS-LIKE DOMAIN-CONTAINING PROTEIN"/>
    <property type="match status" value="1"/>
</dbReference>
<dbReference type="STRING" id="1965070.A0A3S3QBP7"/>
<dbReference type="SUPFAM" id="SSF54506">
    <property type="entry name" value="Diaminopimelate epimerase-like"/>
    <property type="match status" value="1"/>
</dbReference>
<dbReference type="NCBIfam" id="TIGR00654">
    <property type="entry name" value="PhzF_family"/>
    <property type="match status" value="1"/>
</dbReference>
<comment type="similarity">
    <text evidence="1">Belongs to the PhzF family.</text>
</comment>
<gene>
    <name evidence="5" type="ORF">B4U79_00273</name>
    <name evidence="4" type="ORF">B4U79_02344</name>
</gene>
<evidence type="ECO:0000256" key="3">
    <source>
        <dbReference type="PIRSR" id="PIRSR016184-1"/>
    </source>
</evidence>